<keyword evidence="3" id="KW-1185">Reference proteome</keyword>
<gene>
    <name evidence="2" type="ORF">A0H81_07987</name>
</gene>
<protein>
    <submittedName>
        <fullName evidence="2">Uncharacterized protein</fullName>
    </submittedName>
</protein>
<feature type="region of interest" description="Disordered" evidence="1">
    <location>
        <begin position="286"/>
        <end position="346"/>
    </location>
</feature>
<reference evidence="2 3" key="1">
    <citation type="submission" date="2016-03" db="EMBL/GenBank/DDBJ databases">
        <title>Whole genome sequencing of Grifola frondosa 9006-11.</title>
        <authorList>
            <person name="Min B."/>
            <person name="Park H."/>
            <person name="Kim J.-G."/>
            <person name="Cho H."/>
            <person name="Oh Y.-L."/>
            <person name="Kong W.-S."/>
            <person name="Choi I.-G."/>
        </authorList>
    </citation>
    <scope>NUCLEOTIDE SEQUENCE [LARGE SCALE GENOMIC DNA]</scope>
    <source>
        <strain evidence="2 3">9006-11</strain>
    </source>
</reference>
<evidence type="ECO:0000313" key="3">
    <source>
        <dbReference type="Proteomes" id="UP000092993"/>
    </source>
</evidence>
<evidence type="ECO:0000256" key="1">
    <source>
        <dbReference type="SAM" id="MobiDB-lite"/>
    </source>
</evidence>
<feature type="compositionally biased region" description="Polar residues" evidence="1">
    <location>
        <begin position="110"/>
        <end position="130"/>
    </location>
</feature>
<feature type="region of interest" description="Disordered" evidence="1">
    <location>
        <begin position="391"/>
        <end position="419"/>
    </location>
</feature>
<feature type="region of interest" description="Disordered" evidence="1">
    <location>
        <begin position="83"/>
        <end position="142"/>
    </location>
</feature>
<accession>A0A1C7M6H3</accession>
<feature type="region of interest" description="Disordered" evidence="1">
    <location>
        <begin position="234"/>
        <end position="257"/>
    </location>
</feature>
<organism evidence="2 3">
    <name type="scientific">Grifola frondosa</name>
    <name type="common">Maitake</name>
    <name type="synonym">Polyporus frondosus</name>
    <dbReference type="NCBI Taxonomy" id="5627"/>
    <lineage>
        <taxon>Eukaryota</taxon>
        <taxon>Fungi</taxon>
        <taxon>Dikarya</taxon>
        <taxon>Basidiomycota</taxon>
        <taxon>Agaricomycotina</taxon>
        <taxon>Agaricomycetes</taxon>
        <taxon>Polyporales</taxon>
        <taxon>Grifolaceae</taxon>
        <taxon>Grifola</taxon>
    </lineage>
</organism>
<feature type="compositionally biased region" description="Acidic residues" evidence="1">
    <location>
        <begin position="267"/>
        <end position="278"/>
    </location>
</feature>
<feature type="region of interest" description="Disordered" evidence="1">
    <location>
        <begin position="262"/>
        <end position="281"/>
    </location>
</feature>
<name>A0A1C7M6H3_GRIFR</name>
<evidence type="ECO:0000313" key="2">
    <source>
        <dbReference type="EMBL" id="OBZ72368.1"/>
    </source>
</evidence>
<dbReference type="EMBL" id="LUGG01000009">
    <property type="protein sequence ID" value="OBZ72368.1"/>
    <property type="molecule type" value="Genomic_DNA"/>
</dbReference>
<dbReference type="STRING" id="5627.A0A1C7M6H3"/>
<dbReference type="AlphaFoldDB" id="A0A1C7M6H3"/>
<dbReference type="Proteomes" id="UP000092993">
    <property type="component" value="Unassembled WGS sequence"/>
</dbReference>
<sequence length="460" mass="48530">MSEGTPPLNYNPEHYPAFSVYDTTRRIGFDPIYRQAELLHLERGDGHYRARTLEYPPEGVSSVPLGDPAHGAHVSVFPASPLAPLQPLSHPSPQPAAARDDAQMLEARTSRSSPSLPTGSQSDNSASPATESGPIVVDLPESATDIRRRLGLDPDEEISLYALGDPPPGEKPNYQYTLLIQLAILGSPSKRTARGCVEALYPAPALTQQMLPQGSQAHHRAGQGTLLGRRLLAGRGQQAPPQAQQAADQGGAGALAREQSIVQRREEEEESGSSDEDDARGASVVDDANIDPQLRNQGHVVGEGRLRAGPATRSSIRRGHSPYTTGSSQGSPARAPLRMTPTPTPVPVSVSAPAAPRAPAFGQTTFGQPTFGQPTFGQSTFGQPTFGQPTFGQPTFGQPTFGQPTPLGQSTATSTRTPSAQNAHYMAAAGLMAMNTPPPPPLDASAFNAWRSAPGLTRPV</sequence>
<feature type="compositionally biased region" description="Low complexity" evidence="1">
    <location>
        <begin position="83"/>
        <end position="97"/>
    </location>
</feature>
<comment type="caution">
    <text evidence="2">The sequence shown here is derived from an EMBL/GenBank/DDBJ whole genome shotgun (WGS) entry which is preliminary data.</text>
</comment>
<feature type="compositionally biased region" description="Polar residues" evidence="1">
    <location>
        <begin position="322"/>
        <end position="331"/>
    </location>
</feature>
<proteinExistence type="predicted"/>
<dbReference type="OrthoDB" id="5954824at2759"/>